<feature type="region of interest" description="Disordered" evidence="1">
    <location>
        <begin position="1522"/>
        <end position="1625"/>
    </location>
</feature>
<reference evidence="2 3" key="1">
    <citation type="journal article" date="2019" name="Genome Biol. Evol.">
        <title>Nanopore Sequencing Significantly Improves Genome Assembly of the Protozoan Parasite Trypanosoma cruzi.</title>
        <authorList>
            <person name="Diaz-Viraque F."/>
            <person name="Pita S."/>
            <person name="Greif G."/>
            <person name="de Souza R.C.M."/>
            <person name="Iraola G."/>
            <person name="Robello C."/>
        </authorList>
    </citation>
    <scope>NUCLEOTIDE SEQUENCE [LARGE SCALE GENOMIC DNA]</scope>
    <source>
        <strain evidence="2 3">Berenice</strain>
    </source>
</reference>
<dbReference type="Proteomes" id="UP000583944">
    <property type="component" value="Unassembled WGS sequence"/>
</dbReference>
<dbReference type="VEuPathDB" id="TriTrypDB:ECC02_008073"/>
<organism evidence="2 3">
    <name type="scientific">Trypanosoma cruzi</name>
    <dbReference type="NCBI Taxonomy" id="5693"/>
    <lineage>
        <taxon>Eukaryota</taxon>
        <taxon>Discoba</taxon>
        <taxon>Euglenozoa</taxon>
        <taxon>Kinetoplastea</taxon>
        <taxon>Metakinetoplastina</taxon>
        <taxon>Trypanosomatida</taxon>
        <taxon>Trypanosomatidae</taxon>
        <taxon>Trypanosoma</taxon>
        <taxon>Schizotrypanum</taxon>
    </lineage>
</organism>
<name>A0A7J6XWX0_TRYCR</name>
<dbReference type="InterPro" id="IPR011990">
    <property type="entry name" value="TPR-like_helical_dom_sf"/>
</dbReference>
<dbReference type="VEuPathDB" id="TriTrypDB:BCY84_04179"/>
<feature type="compositionally biased region" description="Low complexity" evidence="1">
    <location>
        <begin position="1610"/>
        <end position="1625"/>
    </location>
</feature>
<feature type="region of interest" description="Disordered" evidence="1">
    <location>
        <begin position="1464"/>
        <end position="1488"/>
    </location>
</feature>
<dbReference type="SUPFAM" id="SSF48452">
    <property type="entry name" value="TPR-like"/>
    <property type="match status" value="1"/>
</dbReference>
<accession>A0A7J6XWX0</accession>
<feature type="compositionally biased region" description="Low complexity" evidence="1">
    <location>
        <begin position="1467"/>
        <end position="1477"/>
    </location>
</feature>
<evidence type="ECO:0000313" key="2">
    <source>
        <dbReference type="EMBL" id="KAF5218991.1"/>
    </source>
</evidence>
<feature type="compositionally biased region" description="Polar residues" evidence="1">
    <location>
        <begin position="259"/>
        <end position="268"/>
    </location>
</feature>
<comment type="caution">
    <text evidence="2">The sequence shown here is derived from an EMBL/GenBank/DDBJ whole genome shotgun (WGS) entry which is preliminary data.</text>
</comment>
<dbReference type="EMBL" id="JABDHM010000081">
    <property type="protein sequence ID" value="KAF5218991.1"/>
    <property type="molecule type" value="Genomic_DNA"/>
</dbReference>
<dbReference type="InterPro" id="IPR019734">
    <property type="entry name" value="TPR_rpt"/>
</dbReference>
<evidence type="ECO:0000313" key="3">
    <source>
        <dbReference type="Proteomes" id="UP000583944"/>
    </source>
</evidence>
<feature type="compositionally biased region" description="Low complexity" evidence="1">
    <location>
        <begin position="24"/>
        <end position="46"/>
    </location>
</feature>
<protein>
    <recommendedName>
        <fullName evidence="4">CHAT domain-containing protein</fullName>
    </recommendedName>
</protein>
<dbReference type="Gene3D" id="1.25.40.10">
    <property type="entry name" value="Tetratricopeptide repeat domain"/>
    <property type="match status" value="1"/>
</dbReference>
<proteinExistence type="predicted"/>
<gene>
    <name evidence="2" type="ORF">ECC02_008073</name>
</gene>
<dbReference type="PANTHER" id="PTHR10098">
    <property type="entry name" value="RAPSYN-RELATED"/>
    <property type="match status" value="1"/>
</dbReference>
<feature type="region of interest" description="Disordered" evidence="1">
    <location>
        <begin position="1"/>
        <end position="46"/>
    </location>
</feature>
<dbReference type="SMART" id="SM00028">
    <property type="entry name" value="TPR"/>
    <property type="match status" value="5"/>
</dbReference>
<feature type="region of interest" description="Disordered" evidence="1">
    <location>
        <begin position="228"/>
        <end position="286"/>
    </location>
</feature>
<sequence>MNFRTFTRFWRKGGKKGAGGGAHGNSSSVHSVSSQQQQQQQQEQRGIGPFENKQAALHYIFQILESFERNGLALSPLNLEQDPACYRATCAATAVSSLSLPSNRTCNPVKENMHVLRQEREDLVAALDLCLLAIPEEVAGTNGNCDKKGDAENVQATAVDCPNGQAAVVEAHEPSPELPDARHSTRIITQEEWRWLLCRLVNLLIETDHAIYTDAMMRSRMPYSFITPFQSPPSSPGKAPSIPHGVSSRSPTIDGRESPTISALQQAAPSKRATPLPSSKSVGEASNDARFNDFRKAEERMVFLNSLITWTIMRYILSQQLGQECSFGVSTSEFPPPQTARQTTYGVPVQWEEVIEELTNFLGGTQRKAAEVAIALWILRDATGHELVQCILQKPQCSFGSVLESKPHGSLDAASTNKSPQGPSLSQYTVLLMESSDNTVSMDDILEEVEKVYEKNVVKTWAAYLEEQSSTSMFPKAEHQDLSSPSLDLFHCHTMATYAVCSPYWSEEKRQQFFRLIQKTWDEMNELALGTETGKEVHTVAAGVFGSQCTSVDAYGGNASAFSATGAAADAGDALLEEQRMVTQMSHCTPERPTTGIDDEIHSFRSLSAQSINGGMSQTGLSIAEARHAMFDDDFLLFMTQILSAVVLHLRVEQCLSTSPPRLEEAECCVNSEDELSITSCFFSCRQGARESLVKLRIATGNYPEALKSAHAHFFNAKKKWSFGSNGRSCGLNYLTSMMLLVQAQEVSRMDTSIIETVQLALQQADLCEQAFVDSYPATGTYLVRYAAVRHGVYSARLFHLRAIWRAYYRMYDSINTSKYFNQYLECVRHCRRSRRNEEMYAALKERGEQLEVEKEYGSAVLVFKQAVEYAKGTSQAAAAEAEAAATRKTKEVVMGPDVSVTEAADLEILILKERELKLFRCEAESERNLALAYVLQAEHEVNVRCRRQQLSNAVNSAYAAQNVLQRCILKAKPPSSGTMFDVTSSLVVAAKALLRLGQPKKAALLLEPLIEDKVNSASVRPPLWSDALPDPTRPIPARELEERVQTLQLKFNVYEVHTQCLSKFDGARASRETVRAREFLDQVKNWASALLSNDQNSGNSSEGESQSMLFANRRLLTDISQKANALRPIITITCGDAWSMLGNWENALQEYSNALAMYADREGESNNNDISSTRSSFMDAGKERERNNCGLGESVVFSKLAEVYSALNKPKTAIHYNHQVLECASEVGDALLLYNARIRLARLYTATGDTCEAEEQWAKVSELAKEYEDQEISRETTRNIIAAQRAKGIYMDVLTTAKELDTLASAAEGVDAAADKRFALEALADAHLQLGQYKECINALDELEKVQYKCSEWKGTLFRMRARALLGDGEVQEAIKVLMIWESEARQLRNWVEVGHANAVLAIAYATSHQFFKAKRNHEIVLSAFSEASSVSREDCNAALDSARWLVHNFYLNDEEVPLVEKAGRHSGSTPTHGTSPSGGNGRTGSVHDANEFQVLTVSGDLNVLMRGDEKRLRKLQELAHAGGGGGTDTVREEEDDNDVCFNGGDDGEMLSSNSFRDGDAAAIPDNGPAPTTGSGSGGGKKLAPAQKDGKDDPAVSFESTSKKPPPVTAASTTPPRWSSTSSVSKVLAGRRSLNLEGEIAALPEPVQWDALYGAQDVPPRPFTRVRTACFTRALEAIERAAQLSLMPLVMRQRLVPRNPADAVDLALLAFPRCTFVFYFAEFATQYVAIVRPAGRSFFLRRLVQAYSLKEFYNKRHVSQPSTRETASSALAESLSHAPVERKEKRLSVIASSIGSLTRRSRAGSVDISPVLPGSIAGHAVMNEELQQGLQDLYADLWTPVRDSLRMARCFNDEAECFAFILDPALLHVPFPSLYESGANCEPLGQQLTMVVAPSVAKFLGSMQHEEQPSFFNAPSKDLCVFLPEKTSNASAANSMSLGNIAADKISGKQSLTTALSSATASLEDTHLFPTPVLQGPAKWLFGNLHPWSVFTGCTRKEIISAFALPSCRALIVLCDPVKHMFKVADGMVRLEDLTRGHSCLSESLSLVVVTNDASTATSVEEPGVAARLCLEHGCRRVLRMDLPPGTSITAEHHRLVQIYLEKLLLAFEWRMRYPYALALRMAQEEALRCHFPPVVWASLTLLGAP</sequence>
<dbReference type="PANTHER" id="PTHR10098:SF108">
    <property type="entry name" value="TETRATRICOPEPTIDE REPEAT PROTEIN 28"/>
    <property type="match status" value="1"/>
</dbReference>
<evidence type="ECO:0008006" key="4">
    <source>
        <dbReference type="Google" id="ProtNLM"/>
    </source>
</evidence>
<evidence type="ECO:0000256" key="1">
    <source>
        <dbReference type="SAM" id="MobiDB-lite"/>
    </source>
</evidence>